<protein>
    <submittedName>
        <fullName evidence="8">Peptidase S1 domain-containing protein</fullName>
    </submittedName>
</protein>
<evidence type="ECO:0000259" key="6">
    <source>
        <dbReference type="PROSITE" id="PS50240"/>
    </source>
</evidence>
<sequence>MAFKYYAFSIFPTCIVLITALHYDYDSPVVSQLPDYAVRNVGKFQPRIVVGVIPRYHDMPFVVYIQSFGRFGQSDSCTGSIIASRYVLTAFHCLENAGENFHMTLEEIRKHMLVNVGSMYKKDGRPYKVLAYDPVKTRKGDVDMVILKMDGELKFPNGTVITPVVLGRWTPKKNVVLSIAGHGWHTANGRIQRPDRYITASAKVVSNETWEGNVGFRAIGVNEGPAKGDSGGPALKPVKGNYVQIGMIAEAGKLSINANDRYIVGVYVSIGPYCHLIQEKTNGSARCIRANN</sequence>
<keyword evidence="4" id="KW-0720">Serine protease</keyword>
<evidence type="ECO:0000256" key="3">
    <source>
        <dbReference type="ARBA" id="ARBA00022801"/>
    </source>
</evidence>
<dbReference type="Pfam" id="PF00089">
    <property type="entry name" value="Trypsin"/>
    <property type="match status" value="1"/>
</dbReference>
<keyword evidence="7" id="KW-1185">Reference proteome</keyword>
<evidence type="ECO:0000256" key="4">
    <source>
        <dbReference type="ARBA" id="ARBA00022825"/>
    </source>
</evidence>
<dbReference type="Gene3D" id="2.40.10.10">
    <property type="entry name" value="Trypsin-like serine proteases"/>
    <property type="match status" value="1"/>
</dbReference>
<dbReference type="InterPro" id="IPR009003">
    <property type="entry name" value="Peptidase_S1_PA"/>
</dbReference>
<reference evidence="8" key="2">
    <citation type="submission" date="2020-10" db="UniProtKB">
        <authorList>
            <consortium name="WormBaseParasite"/>
        </authorList>
    </citation>
    <scope>IDENTIFICATION</scope>
</reference>
<dbReference type="InterPro" id="IPR050430">
    <property type="entry name" value="Peptidase_S1"/>
</dbReference>
<dbReference type="SUPFAM" id="SSF50494">
    <property type="entry name" value="Trypsin-like serine proteases"/>
    <property type="match status" value="1"/>
</dbReference>
<evidence type="ECO:0000256" key="2">
    <source>
        <dbReference type="ARBA" id="ARBA00022670"/>
    </source>
</evidence>
<dbReference type="InterPro" id="IPR043504">
    <property type="entry name" value="Peptidase_S1_PA_chymotrypsin"/>
</dbReference>
<organism evidence="7 8">
    <name type="scientific">Panagrellus redivivus</name>
    <name type="common">Microworm</name>
    <dbReference type="NCBI Taxonomy" id="6233"/>
    <lineage>
        <taxon>Eukaryota</taxon>
        <taxon>Metazoa</taxon>
        <taxon>Ecdysozoa</taxon>
        <taxon>Nematoda</taxon>
        <taxon>Chromadorea</taxon>
        <taxon>Rhabditida</taxon>
        <taxon>Tylenchina</taxon>
        <taxon>Panagrolaimomorpha</taxon>
        <taxon>Panagrolaimoidea</taxon>
        <taxon>Panagrolaimidae</taxon>
        <taxon>Panagrellus</taxon>
    </lineage>
</organism>
<dbReference type="InterPro" id="IPR001314">
    <property type="entry name" value="Peptidase_S1A"/>
</dbReference>
<dbReference type="GO" id="GO:0004252">
    <property type="term" value="F:serine-type endopeptidase activity"/>
    <property type="evidence" value="ECO:0007669"/>
    <property type="project" value="InterPro"/>
</dbReference>
<dbReference type="AlphaFoldDB" id="A0A7E4ZRB2"/>
<dbReference type="WBParaSite" id="Pan_g12479.t1">
    <property type="protein sequence ID" value="Pan_g12479.t1"/>
    <property type="gene ID" value="Pan_g12479"/>
</dbReference>
<evidence type="ECO:0000256" key="1">
    <source>
        <dbReference type="ARBA" id="ARBA00007664"/>
    </source>
</evidence>
<evidence type="ECO:0000313" key="7">
    <source>
        <dbReference type="Proteomes" id="UP000492821"/>
    </source>
</evidence>
<feature type="domain" description="Peptidase S1" evidence="6">
    <location>
        <begin position="48"/>
        <end position="282"/>
    </location>
</feature>
<dbReference type="PANTHER" id="PTHR24276:SF91">
    <property type="entry name" value="AT26814P-RELATED"/>
    <property type="match status" value="1"/>
</dbReference>
<name>A0A7E4ZRB2_PANRE</name>
<evidence type="ECO:0000313" key="8">
    <source>
        <dbReference type="WBParaSite" id="Pan_g12479.t1"/>
    </source>
</evidence>
<dbReference type="GO" id="GO:0006508">
    <property type="term" value="P:proteolysis"/>
    <property type="evidence" value="ECO:0007669"/>
    <property type="project" value="UniProtKB-KW"/>
</dbReference>
<dbReference type="SMART" id="SM00020">
    <property type="entry name" value="Tryp_SPc"/>
    <property type="match status" value="1"/>
</dbReference>
<comment type="similarity">
    <text evidence="1">Belongs to the peptidase S1 family.</text>
</comment>
<keyword evidence="3" id="KW-0378">Hydrolase</keyword>
<keyword evidence="5" id="KW-1015">Disulfide bond</keyword>
<dbReference type="PRINTS" id="PR00722">
    <property type="entry name" value="CHYMOTRYPSIN"/>
</dbReference>
<proteinExistence type="inferred from homology"/>
<keyword evidence="2" id="KW-0645">Protease</keyword>
<accession>A0A7E4ZRB2</accession>
<evidence type="ECO:0000256" key="5">
    <source>
        <dbReference type="ARBA" id="ARBA00023157"/>
    </source>
</evidence>
<dbReference type="PROSITE" id="PS50240">
    <property type="entry name" value="TRYPSIN_DOM"/>
    <property type="match status" value="1"/>
</dbReference>
<dbReference type="PANTHER" id="PTHR24276">
    <property type="entry name" value="POLYSERASE-RELATED"/>
    <property type="match status" value="1"/>
</dbReference>
<reference evidence="7" key="1">
    <citation type="journal article" date="2013" name="Genetics">
        <title>The draft genome and transcriptome of Panagrellus redivivus are shaped by the harsh demands of a free-living lifestyle.</title>
        <authorList>
            <person name="Srinivasan J."/>
            <person name="Dillman A.R."/>
            <person name="Macchietto M.G."/>
            <person name="Heikkinen L."/>
            <person name="Lakso M."/>
            <person name="Fracchia K.M."/>
            <person name="Antoshechkin I."/>
            <person name="Mortazavi A."/>
            <person name="Wong G."/>
            <person name="Sternberg P.W."/>
        </authorList>
    </citation>
    <scope>NUCLEOTIDE SEQUENCE [LARGE SCALE GENOMIC DNA]</scope>
    <source>
        <strain evidence="7">MT8872</strain>
    </source>
</reference>
<dbReference type="InterPro" id="IPR001254">
    <property type="entry name" value="Trypsin_dom"/>
</dbReference>
<dbReference type="Proteomes" id="UP000492821">
    <property type="component" value="Unassembled WGS sequence"/>
</dbReference>